<keyword evidence="1" id="KW-0472">Membrane</keyword>
<name>A0A3E5H7R8_PHOVU</name>
<feature type="transmembrane region" description="Helical" evidence="1">
    <location>
        <begin position="54"/>
        <end position="78"/>
    </location>
</feature>
<reference evidence="2 3" key="1">
    <citation type="journal article" date="2019" name="Nat. Med.">
        <title>A library of human gut bacterial isolates paired with longitudinal multiomics data enables mechanistic microbiome research.</title>
        <authorList>
            <person name="Poyet M."/>
            <person name="Groussin M."/>
            <person name="Gibbons S.M."/>
            <person name="Avila-Pacheco J."/>
            <person name="Jiang X."/>
            <person name="Kearney S.M."/>
            <person name="Perrotta A.R."/>
            <person name="Berdy B."/>
            <person name="Zhao S."/>
            <person name="Lieberman T.D."/>
            <person name="Swanson P.K."/>
            <person name="Smith M."/>
            <person name="Roesemann S."/>
            <person name="Alexander J.E."/>
            <person name="Rich S.A."/>
            <person name="Livny J."/>
            <person name="Vlamakis H."/>
            <person name="Clish C."/>
            <person name="Bullock K."/>
            <person name="Deik A."/>
            <person name="Scott J."/>
            <person name="Pierce K.A."/>
            <person name="Xavier R.J."/>
            <person name="Alm E.J."/>
        </authorList>
    </citation>
    <scope>NUCLEOTIDE SEQUENCE [LARGE SCALE GENOMIC DNA]</scope>
    <source>
        <strain evidence="2 3">BIOML-A111</strain>
    </source>
</reference>
<dbReference type="RefSeq" id="WP_036644692.1">
    <property type="nucleotide sequence ID" value="NZ_DAWDUF010000003.1"/>
</dbReference>
<feature type="transmembrane region" description="Helical" evidence="1">
    <location>
        <begin position="12"/>
        <end position="42"/>
    </location>
</feature>
<feature type="transmembrane region" description="Helical" evidence="1">
    <location>
        <begin position="90"/>
        <end position="110"/>
    </location>
</feature>
<gene>
    <name evidence="2" type="ORF">GAY79_10345</name>
</gene>
<proteinExistence type="predicted"/>
<organism evidence="2 3">
    <name type="scientific">Phocaeicola vulgatus</name>
    <name type="common">Bacteroides vulgatus</name>
    <dbReference type="NCBI Taxonomy" id="821"/>
    <lineage>
        <taxon>Bacteria</taxon>
        <taxon>Pseudomonadati</taxon>
        <taxon>Bacteroidota</taxon>
        <taxon>Bacteroidia</taxon>
        <taxon>Bacteroidales</taxon>
        <taxon>Bacteroidaceae</taxon>
        <taxon>Phocaeicola</taxon>
    </lineage>
</organism>
<evidence type="ECO:0000313" key="2">
    <source>
        <dbReference type="EMBL" id="KAB6560623.1"/>
    </source>
</evidence>
<evidence type="ECO:0000256" key="1">
    <source>
        <dbReference type="SAM" id="Phobius"/>
    </source>
</evidence>
<dbReference type="Proteomes" id="UP000437431">
    <property type="component" value="Unassembled WGS sequence"/>
</dbReference>
<sequence length="248" mass="29346">MDMLPVNRIRDIINKIIPVLSITQKVIGILLMVISFCLLFPMLQEKYSYNDMTMSIICIFFFIALLIYSTITIFKVVVLFTLKINSLKPVFLIPYCILILLFVFFCYTINSPYNHPSSVDSYKIRTVISTIGFEEYEINDIHLYEFKKDTDFSSLVHEIPLTEFRVRERFYGYESSDSLSVMFDWLITVNDTIVYRITEQKTEKRLVGKMWENYITSYVLNGEQYSNCGIYIEKNKGKIKNRDMFNMY</sequence>
<keyword evidence="1" id="KW-1133">Transmembrane helix</keyword>
<protein>
    <recommendedName>
        <fullName evidence="4">Transmembrane protein</fullName>
    </recommendedName>
</protein>
<keyword evidence="1" id="KW-0812">Transmembrane</keyword>
<comment type="caution">
    <text evidence="2">The sequence shown here is derived from an EMBL/GenBank/DDBJ whole genome shotgun (WGS) entry which is preliminary data.</text>
</comment>
<dbReference type="AlphaFoldDB" id="A0A3E5H7R8"/>
<accession>A0A3E5H7R8</accession>
<evidence type="ECO:0008006" key="4">
    <source>
        <dbReference type="Google" id="ProtNLM"/>
    </source>
</evidence>
<evidence type="ECO:0000313" key="3">
    <source>
        <dbReference type="Proteomes" id="UP000437431"/>
    </source>
</evidence>
<dbReference type="EMBL" id="WDAY01000020">
    <property type="protein sequence ID" value="KAB6560623.1"/>
    <property type="molecule type" value="Genomic_DNA"/>
</dbReference>